<dbReference type="AlphaFoldDB" id="A0A512P9U7"/>
<reference evidence="3 4" key="1">
    <citation type="submission" date="2019-07" db="EMBL/GenBank/DDBJ databases">
        <title>Whole genome shotgun sequence of Cellulomonas soli NBRC 109434.</title>
        <authorList>
            <person name="Hosoyama A."/>
            <person name="Uohara A."/>
            <person name="Ohji S."/>
            <person name="Ichikawa N."/>
        </authorList>
    </citation>
    <scope>NUCLEOTIDE SEQUENCE [LARGE SCALE GENOMIC DNA]</scope>
    <source>
        <strain evidence="3 4">NBRC 109434</strain>
    </source>
</reference>
<dbReference type="EMBL" id="BKAL01000002">
    <property type="protein sequence ID" value="GEP67979.1"/>
    <property type="molecule type" value="Genomic_DNA"/>
</dbReference>
<comment type="caution">
    <text evidence="3">The sequence shown here is derived from an EMBL/GenBank/DDBJ whole genome shotgun (WGS) entry which is preliminary data.</text>
</comment>
<dbReference type="Pfam" id="PF11292">
    <property type="entry name" value="DUF3093"/>
    <property type="match status" value="1"/>
</dbReference>
<sequence>MLGSMSDQPSSPAAAPGDPTDPAATADGSAPDAPHGFDERLWPGPLGWALTALFGLVLGVILVPVSVPLATAVAVVGLAGALTAMASATPRVALVDGHLLAGRARIPVGLLGEVAPLDRAGVRTAMGPGLDARAYVCLRAWIPSGVRIEVIDPQDPTPYWIVSTRHPERLRSALRAAQTTTSLP</sequence>
<organism evidence="3 4">
    <name type="scientific">Cellulomonas soli</name>
    <dbReference type="NCBI Taxonomy" id="931535"/>
    <lineage>
        <taxon>Bacteria</taxon>
        <taxon>Bacillati</taxon>
        <taxon>Actinomycetota</taxon>
        <taxon>Actinomycetes</taxon>
        <taxon>Micrococcales</taxon>
        <taxon>Cellulomonadaceae</taxon>
        <taxon>Cellulomonas</taxon>
    </lineage>
</organism>
<accession>A0A512P9U7</accession>
<name>A0A512P9U7_9CELL</name>
<evidence type="ECO:0000313" key="4">
    <source>
        <dbReference type="Proteomes" id="UP000321798"/>
    </source>
</evidence>
<protein>
    <submittedName>
        <fullName evidence="3">Membrane protein</fullName>
    </submittedName>
</protein>
<dbReference type="InterPro" id="IPR021443">
    <property type="entry name" value="DUF3093"/>
</dbReference>
<feature type="transmembrane region" description="Helical" evidence="2">
    <location>
        <begin position="48"/>
        <end position="81"/>
    </location>
</feature>
<evidence type="ECO:0000256" key="1">
    <source>
        <dbReference type="SAM" id="MobiDB-lite"/>
    </source>
</evidence>
<evidence type="ECO:0000256" key="2">
    <source>
        <dbReference type="SAM" id="Phobius"/>
    </source>
</evidence>
<feature type="region of interest" description="Disordered" evidence="1">
    <location>
        <begin position="1"/>
        <end position="37"/>
    </location>
</feature>
<keyword evidence="2" id="KW-0812">Transmembrane</keyword>
<keyword evidence="2" id="KW-1133">Transmembrane helix</keyword>
<dbReference type="Proteomes" id="UP000321798">
    <property type="component" value="Unassembled WGS sequence"/>
</dbReference>
<keyword evidence="2" id="KW-0472">Membrane</keyword>
<feature type="compositionally biased region" description="Low complexity" evidence="1">
    <location>
        <begin position="9"/>
        <end position="34"/>
    </location>
</feature>
<proteinExistence type="predicted"/>
<evidence type="ECO:0000313" key="3">
    <source>
        <dbReference type="EMBL" id="GEP67979.1"/>
    </source>
</evidence>
<keyword evidence="4" id="KW-1185">Reference proteome</keyword>
<gene>
    <name evidence="3" type="ORF">CSO01_06940</name>
</gene>